<dbReference type="Proteomes" id="UP000006882">
    <property type="component" value="Chromosome G3"/>
</dbReference>
<keyword evidence="5" id="KW-1185">Reference proteome</keyword>
<dbReference type="GO" id="GO:0031464">
    <property type="term" value="C:Cul4A-RING E3 ubiquitin ligase complex"/>
    <property type="evidence" value="ECO:0000318"/>
    <property type="project" value="GO_Central"/>
</dbReference>
<dbReference type="PANTHER" id="PTHR14255:SF48">
    <property type="entry name" value="SULFITE EXPORTER TAUE_SAFE FAMILY PROTEIN 3-LIKE"/>
    <property type="match status" value="1"/>
</dbReference>
<evidence type="ECO:0000256" key="3">
    <source>
        <dbReference type="SAM" id="Phobius"/>
    </source>
</evidence>
<organism evidence="4 5">
    <name type="scientific">Prunus persica</name>
    <name type="common">Peach</name>
    <name type="synonym">Amygdalus persica</name>
    <dbReference type="NCBI Taxonomy" id="3760"/>
    <lineage>
        <taxon>Eukaryota</taxon>
        <taxon>Viridiplantae</taxon>
        <taxon>Streptophyta</taxon>
        <taxon>Embryophyta</taxon>
        <taxon>Tracheophyta</taxon>
        <taxon>Spermatophyta</taxon>
        <taxon>Magnoliopsida</taxon>
        <taxon>eudicotyledons</taxon>
        <taxon>Gunneridae</taxon>
        <taxon>Pentapetalae</taxon>
        <taxon>rosids</taxon>
        <taxon>fabids</taxon>
        <taxon>Rosales</taxon>
        <taxon>Rosaceae</taxon>
        <taxon>Amygdaloideae</taxon>
        <taxon>Amygdaleae</taxon>
        <taxon>Prunus</taxon>
    </lineage>
</organism>
<dbReference type="AlphaFoldDB" id="M5XAR5"/>
<keyword evidence="3" id="KW-0812">Transmembrane</keyword>
<keyword evidence="3" id="KW-1133">Transmembrane helix</keyword>
<feature type="compositionally biased region" description="Polar residues" evidence="2">
    <location>
        <begin position="52"/>
        <end position="62"/>
    </location>
</feature>
<feature type="region of interest" description="Disordered" evidence="2">
    <location>
        <begin position="50"/>
        <end position="85"/>
    </location>
</feature>
<dbReference type="GO" id="GO:0043161">
    <property type="term" value="P:proteasome-mediated ubiquitin-dependent protein catabolic process"/>
    <property type="evidence" value="ECO:0000318"/>
    <property type="project" value="GO_Central"/>
</dbReference>
<name>M5XAR5_PRUPE</name>
<dbReference type="EMBL" id="CM007653">
    <property type="protein sequence ID" value="ONI15857.1"/>
    <property type="molecule type" value="Genomic_DNA"/>
</dbReference>
<sequence length="265" mass="28337">MKRKPPQVLMPYDASSAKIISYLKTLHTKASAPTASDGYKLRASSLIPCPTKNGTVDKNSSDGNEDVEDRNIPRGPSNGTTKTKEAKKARVSLLDSVCWKQFGVVVAKHVTKCSVAYWLLDVSQVPSMLPVSRKQSSLSRIVGGLLSLCGGFIMGPLFLEIGILPQVSSAASTFIITFSSSIFCHCNCSAALYFAAATIISAVIGQNSGGKVIKALGRTYLIILILAFTTLGSTVSLGRVGVPNMVKQIEHKEYIGFERKCSQGS</sequence>
<reference evidence="4 5" key="1">
    <citation type="journal article" date="2013" name="Nat. Genet.">
        <title>The high-quality draft genome of peach (Prunus persica) identifies unique patterns of genetic diversity, domestication and genome evolution.</title>
        <authorList>
            <consortium name="International Peach Genome Initiative"/>
            <person name="Verde I."/>
            <person name="Abbott A.G."/>
            <person name="Scalabrin S."/>
            <person name="Jung S."/>
            <person name="Shu S."/>
            <person name="Marroni F."/>
            <person name="Zhebentyayeva T."/>
            <person name="Dettori M.T."/>
            <person name="Grimwood J."/>
            <person name="Cattonaro F."/>
            <person name="Zuccolo A."/>
            <person name="Rossini L."/>
            <person name="Jenkins J."/>
            <person name="Vendramin E."/>
            <person name="Meisel L.A."/>
            <person name="Decroocq V."/>
            <person name="Sosinski B."/>
            <person name="Prochnik S."/>
            <person name="Mitros T."/>
            <person name="Policriti A."/>
            <person name="Cipriani G."/>
            <person name="Dondini L."/>
            <person name="Ficklin S."/>
            <person name="Goodstein D.M."/>
            <person name="Xuan P."/>
            <person name="Del Fabbro C."/>
            <person name="Aramini V."/>
            <person name="Copetti D."/>
            <person name="Gonzalez S."/>
            <person name="Horner D.S."/>
            <person name="Falchi R."/>
            <person name="Lucas S."/>
            <person name="Mica E."/>
            <person name="Maldonado J."/>
            <person name="Lazzari B."/>
            <person name="Bielenberg D."/>
            <person name="Pirona R."/>
            <person name="Miculan M."/>
            <person name="Barakat A."/>
            <person name="Testolin R."/>
            <person name="Stella A."/>
            <person name="Tartarini S."/>
            <person name="Tonutti P."/>
            <person name="Arus P."/>
            <person name="Orellana A."/>
            <person name="Wells C."/>
            <person name="Main D."/>
            <person name="Vizzotto G."/>
            <person name="Silva H."/>
            <person name="Salamini F."/>
            <person name="Schmutz J."/>
            <person name="Morgante M."/>
            <person name="Rokhsar D.S."/>
        </authorList>
    </citation>
    <scope>NUCLEOTIDE SEQUENCE [LARGE SCALE GENOMIC DNA]</scope>
    <source>
        <strain evidence="5">cv. Nemared</strain>
    </source>
</reference>
<evidence type="ECO:0000313" key="4">
    <source>
        <dbReference type="EMBL" id="ONI15857.1"/>
    </source>
</evidence>
<dbReference type="PANTHER" id="PTHR14255">
    <property type="entry name" value="CEREBLON"/>
    <property type="match status" value="1"/>
</dbReference>
<dbReference type="eggNOG" id="ENOG502QRUT">
    <property type="taxonomic scope" value="Eukaryota"/>
</dbReference>
<feature type="transmembrane region" description="Helical" evidence="3">
    <location>
        <begin position="138"/>
        <end position="157"/>
    </location>
</feature>
<comment type="similarity">
    <text evidence="1">Belongs to the 4-toluene sulfonate uptake permease (TSUP) (TC 2.A.102) family.</text>
</comment>
<keyword evidence="3" id="KW-0472">Membrane</keyword>
<accession>M5XAR5</accession>
<protein>
    <submittedName>
        <fullName evidence="4">Uncharacterized protein</fullName>
    </submittedName>
</protein>
<evidence type="ECO:0000256" key="1">
    <source>
        <dbReference type="ARBA" id="ARBA00009142"/>
    </source>
</evidence>
<evidence type="ECO:0000313" key="5">
    <source>
        <dbReference type="Proteomes" id="UP000006882"/>
    </source>
</evidence>
<proteinExistence type="inferred from homology"/>
<dbReference type="STRING" id="3760.M5XAR5"/>
<dbReference type="Gramene" id="ONI15857">
    <property type="protein sequence ID" value="ONI15857"/>
    <property type="gene ID" value="PRUPE_3G066000"/>
</dbReference>
<dbReference type="HOGENOM" id="CLU_1051288_0_0_1"/>
<evidence type="ECO:0000256" key="2">
    <source>
        <dbReference type="SAM" id="MobiDB-lite"/>
    </source>
</evidence>
<feature type="transmembrane region" description="Helical" evidence="3">
    <location>
        <begin position="220"/>
        <end position="242"/>
    </location>
</feature>
<gene>
    <name evidence="4" type="ORF">PRUPE_3G066000</name>
</gene>